<organism evidence="1">
    <name type="scientific">freshwater metagenome</name>
    <dbReference type="NCBI Taxonomy" id="449393"/>
    <lineage>
        <taxon>unclassified sequences</taxon>
        <taxon>metagenomes</taxon>
        <taxon>ecological metagenomes</taxon>
    </lineage>
</organism>
<name>A0A6J7IV21_9ZZZZ</name>
<evidence type="ECO:0000313" key="1">
    <source>
        <dbReference type="EMBL" id="CAB4934685.1"/>
    </source>
</evidence>
<sequence>MTRRSWLARPTKTATAFPVHVTKDSSFTLPALVRLGEFAGKGPNGTGTSREELPLAFTVSSPINVSGRM</sequence>
<reference evidence="1" key="1">
    <citation type="submission" date="2020-05" db="EMBL/GenBank/DDBJ databases">
        <authorList>
            <person name="Chiriac C."/>
            <person name="Salcher M."/>
            <person name="Ghai R."/>
            <person name="Kavagutti S V."/>
        </authorList>
    </citation>
    <scope>NUCLEOTIDE SEQUENCE</scope>
</reference>
<accession>A0A6J7IV21</accession>
<protein>
    <submittedName>
        <fullName evidence="1">Unannotated protein</fullName>
    </submittedName>
</protein>
<dbReference type="EMBL" id="CAFBNE010000009">
    <property type="protein sequence ID" value="CAB4934685.1"/>
    <property type="molecule type" value="Genomic_DNA"/>
</dbReference>
<proteinExistence type="predicted"/>
<gene>
    <name evidence="1" type="ORF">UFOPK3772_00491</name>
</gene>
<dbReference type="AlphaFoldDB" id="A0A6J7IV21"/>